<dbReference type="InterPro" id="IPR047057">
    <property type="entry name" value="MerR_fam"/>
</dbReference>
<accession>A0A5B0VQ05</accession>
<dbReference type="AlphaFoldDB" id="A0A5B0VQ05"/>
<dbReference type="SMART" id="SM00422">
    <property type="entry name" value="HTH_MERR"/>
    <property type="match status" value="1"/>
</dbReference>
<dbReference type="Gene3D" id="1.10.1660.10">
    <property type="match status" value="1"/>
</dbReference>
<organism evidence="4 5">
    <name type="scientific">Marinobacter salinexigens</name>
    <dbReference type="NCBI Taxonomy" id="2919747"/>
    <lineage>
        <taxon>Bacteria</taxon>
        <taxon>Pseudomonadati</taxon>
        <taxon>Pseudomonadota</taxon>
        <taxon>Gammaproteobacteria</taxon>
        <taxon>Pseudomonadales</taxon>
        <taxon>Marinobacteraceae</taxon>
        <taxon>Marinobacter</taxon>
    </lineage>
</organism>
<dbReference type="GO" id="GO:0003677">
    <property type="term" value="F:DNA binding"/>
    <property type="evidence" value="ECO:0007669"/>
    <property type="project" value="UniProtKB-KW"/>
</dbReference>
<dbReference type="CDD" id="cd04784">
    <property type="entry name" value="HTH_CadR-PbrR"/>
    <property type="match status" value="1"/>
</dbReference>
<sequence length="160" mass="17923">MRIGAISKAAGIPVETIRYYEKIGLLPDPDREHSGYRSYRQAHLDRLLFIKRCRNLDMAQDEIRELIRLADQPEADCSDVDALLARHLDHVRERLRELKSLEQTLVRLQSACTKGRTVSECGILGGLATELGALEDNQPANENHVPGTHGQGHPKPDSHS</sequence>
<dbReference type="InterPro" id="IPR009061">
    <property type="entry name" value="DNA-bd_dom_put_sf"/>
</dbReference>
<gene>
    <name evidence="4" type="primary">cadR</name>
    <name evidence="4" type="ORF">FWJ25_02055</name>
</gene>
<protein>
    <submittedName>
        <fullName evidence="4">Cd(II)/Pb(II)-responsive transcriptional regulator</fullName>
    </submittedName>
</protein>
<keyword evidence="5" id="KW-1185">Reference proteome</keyword>
<dbReference type="PANTHER" id="PTHR30204">
    <property type="entry name" value="REDOX-CYCLING DRUG-SENSING TRANSCRIPTIONAL ACTIVATOR SOXR"/>
    <property type="match status" value="1"/>
</dbReference>
<dbReference type="PROSITE" id="PS50937">
    <property type="entry name" value="HTH_MERR_2"/>
    <property type="match status" value="1"/>
</dbReference>
<dbReference type="InterPro" id="IPR000551">
    <property type="entry name" value="MerR-type_HTH_dom"/>
</dbReference>
<dbReference type="EMBL" id="VTUU01000001">
    <property type="protein sequence ID" value="KAA1175939.1"/>
    <property type="molecule type" value="Genomic_DNA"/>
</dbReference>
<dbReference type="PANTHER" id="PTHR30204:SF92">
    <property type="entry name" value="HTH-TYPE TRANSCRIPTIONAL REGULATOR ZNTR"/>
    <property type="match status" value="1"/>
</dbReference>
<proteinExistence type="predicted"/>
<keyword evidence="1" id="KW-0238">DNA-binding</keyword>
<dbReference type="SUPFAM" id="SSF46955">
    <property type="entry name" value="Putative DNA-binding domain"/>
    <property type="match status" value="1"/>
</dbReference>
<dbReference type="PRINTS" id="PR00040">
    <property type="entry name" value="HTHMERR"/>
</dbReference>
<evidence type="ECO:0000256" key="1">
    <source>
        <dbReference type="ARBA" id="ARBA00023125"/>
    </source>
</evidence>
<dbReference type="NCBIfam" id="TIGR02047">
    <property type="entry name" value="CadR-PbrR"/>
    <property type="match status" value="1"/>
</dbReference>
<feature type="domain" description="HTH merR-type" evidence="3">
    <location>
        <begin position="1"/>
        <end position="69"/>
    </location>
</feature>
<dbReference type="GO" id="GO:0045893">
    <property type="term" value="P:positive regulation of DNA-templated transcription"/>
    <property type="evidence" value="ECO:0007669"/>
    <property type="project" value="InterPro"/>
</dbReference>
<name>A0A5B0VQ05_9GAMM</name>
<dbReference type="InterPro" id="IPR011791">
    <property type="entry name" value="CadR-PbrR"/>
</dbReference>
<evidence type="ECO:0000313" key="5">
    <source>
        <dbReference type="Proteomes" id="UP000323161"/>
    </source>
</evidence>
<evidence type="ECO:0000256" key="2">
    <source>
        <dbReference type="SAM" id="MobiDB-lite"/>
    </source>
</evidence>
<evidence type="ECO:0000259" key="3">
    <source>
        <dbReference type="PROSITE" id="PS50937"/>
    </source>
</evidence>
<dbReference type="Proteomes" id="UP000323161">
    <property type="component" value="Unassembled WGS sequence"/>
</dbReference>
<comment type="caution">
    <text evidence="4">The sequence shown here is derived from an EMBL/GenBank/DDBJ whole genome shotgun (WGS) entry which is preliminary data.</text>
</comment>
<evidence type="ECO:0000313" key="4">
    <source>
        <dbReference type="EMBL" id="KAA1175939.1"/>
    </source>
</evidence>
<reference evidence="4 5" key="1">
    <citation type="submission" date="2019-08" db="EMBL/GenBank/DDBJ databases">
        <title>Marinobacter ZYF650 sp. nov., a marine bacterium isolated from seawater of the Mariana trench.</title>
        <authorList>
            <person name="Ahmad W."/>
        </authorList>
    </citation>
    <scope>NUCLEOTIDE SEQUENCE [LARGE SCALE GENOMIC DNA]</scope>
    <source>
        <strain evidence="4 5">ZYF650</strain>
    </source>
</reference>
<dbReference type="Pfam" id="PF13411">
    <property type="entry name" value="MerR_1"/>
    <property type="match status" value="1"/>
</dbReference>
<dbReference type="RefSeq" id="WP_149598577.1">
    <property type="nucleotide sequence ID" value="NZ_VTUU01000001.1"/>
</dbReference>
<dbReference type="GO" id="GO:0046872">
    <property type="term" value="F:metal ion binding"/>
    <property type="evidence" value="ECO:0007669"/>
    <property type="project" value="InterPro"/>
</dbReference>
<feature type="region of interest" description="Disordered" evidence="2">
    <location>
        <begin position="137"/>
        <end position="160"/>
    </location>
</feature>
<dbReference type="GO" id="GO:0003700">
    <property type="term" value="F:DNA-binding transcription factor activity"/>
    <property type="evidence" value="ECO:0007669"/>
    <property type="project" value="InterPro"/>
</dbReference>